<evidence type="ECO:0000256" key="8">
    <source>
        <dbReference type="SAM" id="Phobius"/>
    </source>
</evidence>
<keyword evidence="3" id="KW-0328">Glycosyltransferase</keyword>
<dbReference type="GO" id="GO:0009103">
    <property type="term" value="P:lipopolysaccharide biosynthetic process"/>
    <property type="evidence" value="ECO:0007669"/>
    <property type="project" value="UniProtKB-ARBA"/>
</dbReference>
<keyword evidence="7 8" id="KW-0472">Membrane</keyword>
<evidence type="ECO:0000256" key="4">
    <source>
        <dbReference type="ARBA" id="ARBA00022679"/>
    </source>
</evidence>
<dbReference type="InterPro" id="IPR050297">
    <property type="entry name" value="LipidA_mod_glycosyltrf_83"/>
</dbReference>
<evidence type="ECO:0000313" key="10">
    <source>
        <dbReference type="EMBL" id="OCC14442.1"/>
    </source>
</evidence>
<feature type="transmembrane region" description="Helical" evidence="8">
    <location>
        <begin position="323"/>
        <end position="339"/>
    </location>
</feature>
<dbReference type="RefSeq" id="WP_141674280.1">
    <property type="nucleotide sequence ID" value="NZ_MAGO01000012.1"/>
</dbReference>
<organism evidence="10 11">
    <name type="scientific">Dissulfuribacter thermophilus</name>
    <dbReference type="NCBI Taxonomy" id="1156395"/>
    <lineage>
        <taxon>Bacteria</taxon>
        <taxon>Pseudomonadati</taxon>
        <taxon>Thermodesulfobacteriota</taxon>
        <taxon>Dissulfuribacteria</taxon>
        <taxon>Dissulfuribacterales</taxon>
        <taxon>Dissulfuribacteraceae</taxon>
        <taxon>Dissulfuribacter</taxon>
    </lineage>
</organism>
<gene>
    <name evidence="10" type="ORF">DBT_2171</name>
</gene>
<dbReference type="PROSITE" id="PS51257">
    <property type="entry name" value="PROKAR_LIPOPROTEIN"/>
    <property type="match status" value="1"/>
</dbReference>
<feature type="transmembrane region" description="Helical" evidence="8">
    <location>
        <begin position="262"/>
        <end position="286"/>
    </location>
</feature>
<accession>A0A1B9F3E5</accession>
<feature type="transmembrane region" description="Helical" evidence="8">
    <location>
        <begin position="101"/>
        <end position="120"/>
    </location>
</feature>
<comment type="caution">
    <text evidence="10">The sequence shown here is derived from an EMBL/GenBank/DDBJ whole genome shotgun (WGS) entry which is preliminary data.</text>
</comment>
<dbReference type="Proteomes" id="UP000093080">
    <property type="component" value="Unassembled WGS sequence"/>
</dbReference>
<protein>
    <recommendedName>
        <fullName evidence="9">Glycosyltransferase RgtA/B/C/D-like domain-containing protein</fullName>
    </recommendedName>
</protein>
<keyword evidence="11" id="KW-1185">Reference proteome</keyword>
<evidence type="ECO:0000256" key="3">
    <source>
        <dbReference type="ARBA" id="ARBA00022676"/>
    </source>
</evidence>
<evidence type="ECO:0000256" key="1">
    <source>
        <dbReference type="ARBA" id="ARBA00004651"/>
    </source>
</evidence>
<feature type="transmembrane region" description="Helical" evidence="8">
    <location>
        <begin position="346"/>
        <end position="368"/>
    </location>
</feature>
<comment type="subcellular location">
    <subcellularLocation>
        <location evidence="1">Cell membrane</location>
        <topology evidence="1">Multi-pass membrane protein</topology>
    </subcellularLocation>
</comment>
<dbReference type="STRING" id="1156395.DBT_2171"/>
<dbReference type="AlphaFoldDB" id="A0A1B9F3E5"/>
<dbReference type="GO" id="GO:0005886">
    <property type="term" value="C:plasma membrane"/>
    <property type="evidence" value="ECO:0007669"/>
    <property type="project" value="UniProtKB-SubCell"/>
</dbReference>
<keyword evidence="6 8" id="KW-1133">Transmembrane helix</keyword>
<dbReference type="EMBL" id="MAGO01000012">
    <property type="protein sequence ID" value="OCC14442.1"/>
    <property type="molecule type" value="Genomic_DNA"/>
</dbReference>
<dbReference type="OrthoDB" id="9802649at2"/>
<evidence type="ECO:0000256" key="2">
    <source>
        <dbReference type="ARBA" id="ARBA00022475"/>
    </source>
</evidence>
<proteinExistence type="predicted"/>
<feature type="transmembrane region" description="Helical" evidence="8">
    <location>
        <begin position="7"/>
        <end position="27"/>
    </location>
</feature>
<reference evidence="10 11" key="1">
    <citation type="submission" date="2016-06" db="EMBL/GenBank/DDBJ databases">
        <title>Respiratory ammonification of nitrate coupled to the oxidation of elemental sulfur in deep-sea autotrophic thermophilic bacteria.</title>
        <authorList>
            <person name="Slobodkina G.B."/>
            <person name="Mardanov A.V."/>
            <person name="Ravin N.V."/>
            <person name="Frolova A.A."/>
            <person name="Viryasiv M.B."/>
            <person name="Chernyh N.A."/>
            <person name="Bonch-Osmolovskaya E.A."/>
            <person name="Slobodkin A.I."/>
        </authorList>
    </citation>
    <scope>NUCLEOTIDE SEQUENCE [LARGE SCALE GENOMIC DNA]</scope>
    <source>
        <strain evidence="10 11">S69</strain>
    </source>
</reference>
<evidence type="ECO:0000313" key="11">
    <source>
        <dbReference type="Proteomes" id="UP000093080"/>
    </source>
</evidence>
<feature type="domain" description="Glycosyltransferase RgtA/B/C/D-like" evidence="9">
    <location>
        <begin position="49"/>
        <end position="145"/>
    </location>
</feature>
<name>A0A1B9F3E5_9BACT</name>
<dbReference type="InterPro" id="IPR038731">
    <property type="entry name" value="RgtA/B/C-like"/>
</dbReference>
<keyword evidence="5 8" id="KW-0812">Transmembrane</keyword>
<evidence type="ECO:0000256" key="5">
    <source>
        <dbReference type="ARBA" id="ARBA00022692"/>
    </source>
</evidence>
<feature type="transmembrane region" description="Helical" evidence="8">
    <location>
        <begin position="211"/>
        <end position="229"/>
    </location>
</feature>
<evidence type="ECO:0000256" key="6">
    <source>
        <dbReference type="ARBA" id="ARBA00022989"/>
    </source>
</evidence>
<feature type="transmembrane region" description="Helical" evidence="8">
    <location>
        <begin position="166"/>
        <end position="199"/>
    </location>
</feature>
<dbReference type="PANTHER" id="PTHR33908">
    <property type="entry name" value="MANNOSYLTRANSFERASE YKCB-RELATED"/>
    <property type="match status" value="1"/>
</dbReference>
<dbReference type="PANTHER" id="PTHR33908:SF11">
    <property type="entry name" value="MEMBRANE PROTEIN"/>
    <property type="match status" value="1"/>
</dbReference>
<keyword evidence="4" id="KW-0808">Transferase</keyword>
<feature type="domain" description="Glycosyltransferase RgtA/B/C/D-like" evidence="9">
    <location>
        <begin position="168"/>
        <end position="229"/>
    </location>
</feature>
<feature type="transmembrane region" description="Helical" evidence="8">
    <location>
        <begin position="70"/>
        <end position="89"/>
    </location>
</feature>
<dbReference type="Pfam" id="PF13231">
    <property type="entry name" value="PMT_2"/>
    <property type="match status" value="2"/>
</dbReference>
<feature type="transmembrane region" description="Helical" evidence="8">
    <location>
        <begin position="298"/>
        <end position="317"/>
    </location>
</feature>
<evidence type="ECO:0000256" key="7">
    <source>
        <dbReference type="ARBA" id="ARBA00023136"/>
    </source>
</evidence>
<dbReference type="GO" id="GO:0016763">
    <property type="term" value="F:pentosyltransferase activity"/>
    <property type="evidence" value="ECO:0007669"/>
    <property type="project" value="TreeGrafter"/>
</dbReference>
<sequence length="517" mass="59132">MVFRQPIVLLIFIIACIRFGFLFASPLDLSPDEAYYWDWSRQLAFGYYSKPPMIAWIIKIGTTLFGNTTIGVRLPAAILGTLSLIIVYLFTKEIKDKNTALWAIGLTAFSVASSVGSYIMTIDSPLLFFWTLSMFSFWKAINSSRDSVTASSLKGNYQSHDWYSAAFWWILTGISTGLGLLSKQTMIAFPALIFLFLVYEKGARKHLLTPWPYFAFAISISMLIPTLIWNMNHDWITLIHTKHHFEPNKNGLIGGLKTFFELFISLFGFLTPLTFCLILWSMFRGIKRFFLLSQEDRYLFFLGSLPLLMIFLLSFHQRINTNWPAPFFVGATILCAAWAKENAKRLLNSAILLGIVITTIVYASPFFFSKLPIAGTKLDPFVRLRGWSELGAVVGKIAAESGYPEDIKYIISYPRQTVSELAFYMPGQPRVYMFKASKKIKSQYDLWDTPWDSDSGWKALIVKPENKKIKFSQLNLLDAIHPLKHIEIPVGGSHKKGYWIFIGERHKKVRTPQEELR</sequence>
<keyword evidence="2" id="KW-1003">Cell membrane</keyword>
<evidence type="ECO:0000259" key="9">
    <source>
        <dbReference type="Pfam" id="PF13231"/>
    </source>
</evidence>